<organism evidence="2 3">
    <name type="scientific">Dillenia turbinata</name>
    <dbReference type="NCBI Taxonomy" id="194707"/>
    <lineage>
        <taxon>Eukaryota</taxon>
        <taxon>Viridiplantae</taxon>
        <taxon>Streptophyta</taxon>
        <taxon>Embryophyta</taxon>
        <taxon>Tracheophyta</taxon>
        <taxon>Spermatophyta</taxon>
        <taxon>Magnoliopsida</taxon>
        <taxon>eudicotyledons</taxon>
        <taxon>Gunneridae</taxon>
        <taxon>Pentapetalae</taxon>
        <taxon>Dilleniales</taxon>
        <taxon>Dilleniaceae</taxon>
        <taxon>Dillenia</taxon>
    </lineage>
</organism>
<dbReference type="AlphaFoldDB" id="A0AAN8ZLG5"/>
<gene>
    <name evidence="2" type="ORF">RJ641_027244</name>
</gene>
<dbReference type="GO" id="GO:0005643">
    <property type="term" value="C:nuclear pore"/>
    <property type="evidence" value="ECO:0007669"/>
    <property type="project" value="InterPro"/>
</dbReference>
<feature type="region of interest" description="Disordered" evidence="1">
    <location>
        <begin position="114"/>
        <end position="312"/>
    </location>
</feature>
<feature type="compositionally biased region" description="Acidic residues" evidence="1">
    <location>
        <begin position="290"/>
        <end position="299"/>
    </location>
</feature>
<reference evidence="2 3" key="1">
    <citation type="submission" date="2023-12" db="EMBL/GenBank/DDBJ databases">
        <title>A high-quality genome assembly for Dillenia turbinata (Dilleniales).</title>
        <authorList>
            <person name="Chanderbali A."/>
        </authorList>
    </citation>
    <scope>NUCLEOTIDE SEQUENCE [LARGE SCALE GENOMIC DNA]</scope>
    <source>
        <strain evidence="2">LSX21</strain>
        <tissue evidence="2">Leaf</tissue>
    </source>
</reference>
<evidence type="ECO:0000256" key="1">
    <source>
        <dbReference type="SAM" id="MobiDB-lite"/>
    </source>
</evidence>
<dbReference type="EMBL" id="JBAMMX010000004">
    <property type="protein sequence ID" value="KAK6941867.1"/>
    <property type="molecule type" value="Genomic_DNA"/>
</dbReference>
<dbReference type="PANTHER" id="PTHR31344">
    <property type="entry name" value="NUCLEAR PORE COMPLEX PROTEIN NUP205"/>
    <property type="match status" value="1"/>
</dbReference>
<feature type="compositionally biased region" description="Basic and acidic residues" evidence="1">
    <location>
        <begin position="52"/>
        <end position="68"/>
    </location>
</feature>
<feature type="compositionally biased region" description="Basic and acidic residues" evidence="1">
    <location>
        <begin position="114"/>
        <end position="167"/>
    </location>
</feature>
<dbReference type="Proteomes" id="UP001370490">
    <property type="component" value="Unassembled WGS sequence"/>
</dbReference>
<dbReference type="PANTHER" id="PTHR31344:SF11">
    <property type="entry name" value="NUCLEOLAR PROTEIN GAR2-LIKE PROTEIN"/>
    <property type="match status" value="1"/>
</dbReference>
<proteinExistence type="predicted"/>
<keyword evidence="3" id="KW-1185">Reference proteome</keyword>
<feature type="region of interest" description="Disordered" evidence="1">
    <location>
        <begin position="645"/>
        <end position="664"/>
    </location>
</feature>
<comment type="caution">
    <text evidence="2">The sequence shown here is derived from an EMBL/GenBank/DDBJ whole genome shotgun (WGS) entry which is preliminary data.</text>
</comment>
<sequence length="844" mass="93170">MGSLLLDLQSREKASSSSSIFFQLSLERGSTLTMKKIDKKKTPNNNQSKRAARTERRDNKLHQDKANKNLDVNSTESKASHANLDSTILVSDLNVGREPSEVYENMVVHYMDDAYRSEETTQDLKVEEMVPNGNKDRMSEAHSTDLEKESKRGNEGDSDIEARRDSVSSHGDSPIAEDEKVEMATRVPKSLAKKNTSEDPARAPRGKSDRETNKSKPKALHNAPKKSNNSGRGPRKLNNESTAINLSKNKKVPSNPPSESSEGVDDKSIEEEKEVHLLDEASNGTQSVCSDDETVDGDGEEHGEHENGEDLDRKIEEMESRVEKLEEELREVAALEISLYSVVAEHGSSSHKVHTPARRLSRLYLHACKHWTQNKRATIAKNTVSGLVLVAKSCGNDVPRLTFWLSNMVVLREIISQALGSSCQSSSATKFAESNGVAKRNEAKSASLRWKGNLGGRQASKPSLLQFVDDWQETRTFTAALERVECWIFSRIVESVWWQILTPHMQSPVEDLHTPKSIGRLLGPALGDQQQGSFSINLWKNAFQDAFQRLCPVRAGGHECGCLPILARMVMEQCVARLDVAMFNAILRESAHEIPTDPVSDPIVDSKVLPIPAGDLSFGSGAQLKNSVGTWSRWLSDMFGMDSEDTVKEHGSSEDDDRHGGDAEPKSFLLLNSLSDLLMLPKDMLMDRSIRQEVCPSIGLPLIKRILCNFTPDEFCPDPVPGVLLELLNAESIAERRLLGDSSNSFPCQAAPVVCVPPSPPDVAEKVGEAGGKSKMVRKASIIQRKGYTSDEELEEMDSPLTSIVDKLPTSPTVVANGNGNGIYKELAPGINVRYELLREVWSM</sequence>
<accession>A0AAN8ZLG5</accession>
<name>A0AAN8ZLG5_9MAGN</name>
<evidence type="ECO:0000313" key="2">
    <source>
        <dbReference type="EMBL" id="KAK6941867.1"/>
    </source>
</evidence>
<evidence type="ECO:0008006" key="4">
    <source>
        <dbReference type="Google" id="ProtNLM"/>
    </source>
</evidence>
<feature type="compositionally biased region" description="Basic and acidic residues" evidence="1">
    <location>
        <begin position="195"/>
        <end position="214"/>
    </location>
</feature>
<feature type="compositionally biased region" description="Basic and acidic residues" evidence="1">
    <location>
        <begin position="300"/>
        <end position="312"/>
    </location>
</feature>
<feature type="region of interest" description="Disordered" evidence="1">
    <location>
        <begin position="33"/>
        <end position="87"/>
    </location>
</feature>
<protein>
    <recommendedName>
        <fullName evidence="4">Dilute domain-containing protein</fullName>
    </recommendedName>
</protein>
<dbReference type="InterPro" id="IPR021827">
    <property type="entry name" value="Nup186/Nup192/Nup205"/>
</dbReference>
<evidence type="ECO:0000313" key="3">
    <source>
        <dbReference type="Proteomes" id="UP001370490"/>
    </source>
</evidence>